<evidence type="ECO:0000313" key="1">
    <source>
        <dbReference type="EMBL" id="RCW42240.1"/>
    </source>
</evidence>
<dbReference type="CDD" id="cd14748">
    <property type="entry name" value="PBP2_UgpB"/>
    <property type="match status" value="1"/>
</dbReference>
<sequence length="458" mass="51411">MKRNTGPKAWRSRKGISIILGFTLVLTLVLAGCSSKNAVSESGTDDETDPAKPSSAEKVTIDFWFPWGGDYQKDFKKYVVDEFEKKHPNIKVKMTFVESSGQTQSSDKLLTAIAGGNPPDVALFDRFLIGSWASKGSLTDLTEFVERDGISPDDYYKSVWAESVYEDKVYALPWGTDNRAMYYNKTLMKKAGLDPNTPPKTMAELDKMAEATFVKGKNGKYDEIGFIPWMNQGFLYTQGWNWGGEWEKDGELTPNHPQIVKALDWMAGYAKKYNIENLTSFSTAIGQTGMNPFWTGKVAFVFDGNWVLNDLNKYKPEFEWGVAPMPAAEGYPNVTWAGGWSYVVPKGAKHSEEAWEFLKFVAHKEGTLLWNKRPTAGNDISVMPSVNEELKLSENPNLKIFLDMMPTAFTRPVTPVGSFLWNETMRVQDLAINGKGEAQQLLDEVKKNVDAELAKLKK</sequence>
<evidence type="ECO:0000313" key="2">
    <source>
        <dbReference type="Proteomes" id="UP000252415"/>
    </source>
</evidence>
<dbReference type="EMBL" id="QPJD01000018">
    <property type="protein sequence ID" value="RCW42240.1"/>
    <property type="molecule type" value="Genomic_DNA"/>
</dbReference>
<comment type="caution">
    <text evidence="1">The sequence shown here is derived from an EMBL/GenBank/DDBJ whole genome shotgun (WGS) entry which is preliminary data.</text>
</comment>
<keyword evidence="2" id="KW-1185">Reference proteome</keyword>
<organism evidence="1 2">
    <name type="scientific">Paenibacillus prosopidis</name>
    <dbReference type="NCBI Taxonomy" id="630520"/>
    <lineage>
        <taxon>Bacteria</taxon>
        <taxon>Bacillati</taxon>
        <taxon>Bacillota</taxon>
        <taxon>Bacilli</taxon>
        <taxon>Bacillales</taxon>
        <taxon>Paenibacillaceae</taxon>
        <taxon>Paenibacillus</taxon>
    </lineage>
</organism>
<dbReference type="PANTHER" id="PTHR43649:SF12">
    <property type="entry name" value="DIACETYLCHITOBIOSE BINDING PROTEIN DASA"/>
    <property type="match status" value="1"/>
</dbReference>
<dbReference type="AlphaFoldDB" id="A0A368VL60"/>
<dbReference type="SUPFAM" id="SSF53850">
    <property type="entry name" value="Periplasmic binding protein-like II"/>
    <property type="match status" value="1"/>
</dbReference>
<dbReference type="RefSeq" id="WP_114383209.1">
    <property type="nucleotide sequence ID" value="NZ_QPJD01000018.1"/>
</dbReference>
<proteinExistence type="predicted"/>
<dbReference type="OrthoDB" id="9769685at2"/>
<dbReference type="Pfam" id="PF01547">
    <property type="entry name" value="SBP_bac_1"/>
    <property type="match status" value="1"/>
</dbReference>
<dbReference type="InterPro" id="IPR006059">
    <property type="entry name" value="SBP"/>
</dbReference>
<dbReference type="InterPro" id="IPR050490">
    <property type="entry name" value="Bact_solute-bd_prot1"/>
</dbReference>
<gene>
    <name evidence="1" type="ORF">DFP97_11869</name>
</gene>
<dbReference type="Proteomes" id="UP000252415">
    <property type="component" value="Unassembled WGS sequence"/>
</dbReference>
<name>A0A368VL60_9BACL</name>
<dbReference type="PROSITE" id="PS51257">
    <property type="entry name" value="PROKAR_LIPOPROTEIN"/>
    <property type="match status" value="1"/>
</dbReference>
<dbReference type="PANTHER" id="PTHR43649">
    <property type="entry name" value="ARABINOSE-BINDING PROTEIN-RELATED"/>
    <property type="match status" value="1"/>
</dbReference>
<protein>
    <submittedName>
        <fullName evidence="1">Carbohydrate ABC transporter substrate-binding protein (CUT1 family)</fullName>
    </submittedName>
</protein>
<dbReference type="Gene3D" id="3.40.190.10">
    <property type="entry name" value="Periplasmic binding protein-like II"/>
    <property type="match status" value="2"/>
</dbReference>
<accession>A0A368VL60</accession>
<reference evidence="1 2" key="1">
    <citation type="submission" date="2018-07" db="EMBL/GenBank/DDBJ databases">
        <title>Genomic Encyclopedia of Type Strains, Phase III (KMG-III): the genomes of soil and plant-associated and newly described type strains.</title>
        <authorList>
            <person name="Whitman W."/>
        </authorList>
    </citation>
    <scope>NUCLEOTIDE SEQUENCE [LARGE SCALE GENOMIC DNA]</scope>
    <source>
        <strain evidence="1 2">CECT 7506</strain>
    </source>
</reference>